<dbReference type="KEGG" id="dmr:Deima_2369"/>
<name>E8UAB8_DEIML</name>
<dbReference type="EMBL" id="CP002454">
    <property type="protein sequence ID" value="ADV68007.1"/>
    <property type="molecule type" value="Genomic_DNA"/>
</dbReference>
<accession>E8UAB8</accession>
<keyword evidence="2" id="KW-1185">Reference proteome</keyword>
<dbReference type="STRING" id="709986.Deima_2369"/>
<gene>
    <name evidence="1" type="ordered locus">Deima_2369</name>
</gene>
<proteinExistence type="predicted"/>
<dbReference type="OrthoDB" id="9937066at2"/>
<dbReference type="Proteomes" id="UP000008635">
    <property type="component" value="Chromosome"/>
</dbReference>
<evidence type="ECO:0000313" key="2">
    <source>
        <dbReference type="Proteomes" id="UP000008635"/>
    </source>
</evidence>
<dbReference type="AlphaFoldDB" id="E8UAB8"/>
<protein>
    <submittedName>
        <fullName evidence="1">Uncharacterized protein</fullName>
    </submittedName>
</protein>
<dbReference type="HOGENOM" id="CLU_2355095_0_0_0"/>
<dbReference type="RefSeq" id="WP_013557512.1">
    <property type="nucleotide sequence ID" value="NC_014958.1"/>
</dbReference>
<reference evidence="2" key="2">
    <citation type="submission" date="2011-01" db="EMBL/GenBank/DDBJ databases">
        <title>The complete genome of Deinococcus maricopensis DSM 21211.</title>
        <authorList>
            <consortium name="US DOE Joint Genome Institute (JGI-PGF)"/>
            <person name="Lucas S."/>
            <person name="Copeland A."/>
            <person name="Lapidus A."/>
            <person name="Goodwin L."/>
            <person name="Pitluck S."/>
            <person name="Kyrpides N."/>
            <person name="Mavromatis K."/>
            <person name="Pagani I."/>
            <person name="Ivanova N."/>
            <person name="Ovchinnikova G."/>
            <person name="Zeytun A."/>
            <person name="Detter J.C."/>
            <person name="Han C."/>
            <person name="Land M."/>
            <person name="Hauser L."/>
            <person name="Markowitz V."/>
            <person name="Cheng J.-F."/>
            <person name="Hugenholtz P."/>
            <person name="Woyke T."/>
            <person name="Wu D."/>
            <person name="Pukall R."/>
            <person name="Gehrich-Schroeter G."/>
            <person name="Brambilla E."/>
            <person name="Klenk H.-P."/>
            <person name="Eisen J.A."/>
        </authorList>
    </citation>
    <scope>NUCLEOTIDE SEQUENCE [LARGE SCALE GENOMIC DNA]</scope>
    <source>
        <strain evidence="2">DSM 21211 / LMG 22137 / NRRL B-23946 / LB-34</strain>
    </source>
</reference>
<organism evidence="1 2">
    <name type="scientific">Deinococcus maricopensis (strain DSM 21211 / LMG 22137 / NRRL B-23946 / LB-34)</name>
    <dbReference type="NCBI Taxonomy" id="709986"/>
    <lineage>
        <taxon>Bacteria</taxon>
        <taxon>Thermotogati</taxon>
        <taxon>Deinococcota</taxon>
        <taxon>Deinococci</taxon>
        <taxon>Deinococcales</taxon>
        <taxon>Deinococcaceae</taxon>
        <taxon>Deinococcus</taxon>
    </lineage>
</organism>
<sequence>MTFEECSAEVRAEIEQHLPEFRERLLEQAAPVGMEAFDVTVRSKGSGALTVAVRPRVGEGGHLPLPATAEFELLPVQEAGRVVYRSTELEFATSAL</sequence>
<reference evidence="1 2" key="1">
    <citation type="journal article" date="2011" name="Stand. Genomic Sci.">
        <title>Complete genome sequence of Deinococcus maricopensis type strain (LB-34).</title>
        <authorList>
            <person name="Pukall R."/>
            <person name="Zeytun A."/>
            <person name="Lucas S."/>
            <person name="Lapidus A."/>
            <person name="Hammon N."/>
            <person name="Deshpande S."/>
            <person name="Nolan M."/>
            <person name="Cheng J.F."/>
            <person name="Pitluck S."/>
            <person name="Liolios K."/>
            <person name="Pagani I."/>
            <person name="Mikhailova N."/>
            <person name="Ivanova N."/>
            <person name="Mavromatis K."/>
            <person name="Pati A."/>
            <person name="Tapia R."/>
            <person name="Han C."/>
            <person name="Goodwin L."/>
            <person name="Chen A."/>
            <person name="Palaniappan K."/>
            <person name="Land M."/>
            <person name="Hauser L."/>
            <person name="Chang Y.J."/>
            <person name="Jeffries C.D."/>
            <person name="Brambilla E.M."/>
            <person name="Rohde M."/>
            <person name="Goker M."/>
            <person name="Detter J.C."/>
            <person name="Woyke T."/>
            <person name="Bristow J."/>
            <person name="Eisen J.A."/>
            <person name="Markowitz V."/>
            <person name="Hugenholtz P."/>
            <person name="Kyrpides N.C."/>
            <person name="Klenk H.P."/>
        </authorList>
    </citation>
    <scope>NUCLEOTIDE SEQUENCE [LARGE SCALE GENOMIC DNA]</scope>
    <source>
        <strain evidence="2">DSM 21211 / LMG 22137 / NRRL B-23946 / LB-34</strain>
    </source>
</reference>
<evidence type="ECO:0000313" key="1">
    <source>
        <dbReference type="EMBL" id="ADV68007.1"/>
    </source>
</evidence>